<evidence type="ECO:0000259" key="5">
    <source>
        <dbReference type="PROSITE" id="PS50102"/>
    </source>
</evidence>
<proteinExistence type="predicted"/>
<dbReference type="Gene3D" id="3.30.70.330">
    <property type="match status" value="1"/>
</dbReference>
<evidence type="ECO:0000256" key="1">
    <source>
        <dbReference type="ARBA" id="ARBA00022664"/>
    </source>
</evidence>
<dbReference type="InterPro" id="IPR000504">
    <property type="entry name" value="RRM_dom"/>
</dbReference>
<dbReference type="GO" id="GO:0003723">
    <property type="term" value="F:RNA binding"/>
    <property type="evidence" value="ECO:0007669"/>
    <property type="project" value="UniProtKB-UniRule"/>
</dbReference>
<keyword evidence="1" id="KW-0507">mRNA processing</keyword>
<dbReference type="Proteomes" id="UP000242715">
    <property type="component" value="Unassembled WGS sequence"/>
</dbReference>
<dbReference type="SUPFAM" id="SSF54928">
    <property type="entry name" value="RNA-binding domain, RBD"/>
    <property type="match status" value="1"/>
</dbReference>
<dbReference type="SMART" id="SM00360">
    <property type="entry name" value="RRM"/>
    <property type="match status" value="1"/>
</dbReference>
<evidence type="ECO:0000313" key="6">
    <source>
        <dbReference type="EMBL" id="GAU46193.1"/>
    </source>
</evidence>
<dbReference type="InterPro" id="IPR035979">
    <property type="entry name" value="RBD_domain_sf"/>
</dbReference>
<keyword evidence="2" id="KW-0747">Spliceosome</keyword>
<dbReference type="CDD" id="cd00590">
    <property type="entry name" value="RRM_SF"/>
    <property type="match status" value="1"/>
</dbReference>
<evidence type="ECO:0000256" key="2">
    <source>
        <dbReference type="ARBA" id="ARBA00022728"/>
    </source>
</evidence>
<dbReference type="GO" id="GO:0006397">
    <property type="term" value="P:mRNA processing"/>
    <property type="evidence" value="ECO:0007669"/>
    <property type="project" value="UniProtKB-KW"/>
</dbReference>
<dbReference type="PANTHER" id="PTHR23147">
    <property type="entry name" value="SERINE/ARGININE RICH SPLICING FACTOR"/>
    <property type="match status" value="1"/>
</dbReference>
<dbReference type="GO" id="GO:0005681">
    <property type="term" value="C:spliceosomal complex"/>
    <property type="evidence" value="ECO:0007669"/>
    <property type="project" value="UniProtKB-KW"/>
</dbReference>
<dbReference type="AlphaFoldDB" id="A0A2Z6NVC7"/>
<sequence length="641" mass="72106">MRENLEREGVGNGRDFEGRRARQGGFVHRLDNETTSFFVTNFPDDVTTADLWSRFARFARVGEVYIPNNLDKQGRRFGFLKFRVVINATELQRRISNIWVRSLKLRINLSKFRKNTHPPNRDEQCRDPRFDQNLVLLDKTLKDALVVEASVGGSGGHQDKEAISIQNQFRMNSFLNMNINAMGFMKVLLWSDKVGEVKELMESVGWWCSLFEKVVPWSPNLVYNQRVLRQRSNIRVVEELVGWVDDSWCCRRRSGGIEACSSKSSSYGGASMMAAMEGFSETGSDADMSESCQDKGSELSESNPICSGNFGKLVEKSVNADGDKRKGYSDVEPTGPDRLLGFEVVRSSVDHSMETIYVAGKDTTCVAGVLEGMAEVGKQIDVGTSVCVWIEVGVVEVLRMNFIFTPEGFLKRILVGRDPPLFLPICSVSYLILFVKLRRVGRKELFTKKGARNRTVALDSGSDPIQISSNNRIQTLPTSNESHPDGIVLEVIIPFQDVDGQILTPIVSSVDHGVVIPVVGGGFVEEVNNVSSDGQNSPDENGWMGFLLKDRLKGLKACIKGWSAEVYEKANERKKQLLEKILDIDLRSETMGISREEVEVWKRFFDDLWVLLKSIDASIFQRSRAKWLKEGDTNTRFFTIV</sequence>
<organism evidence="6 7">
    <name type="scientific">Trifolium subterraneum</name>
    <name type="common">Subterranean clover</name>
    <dbReference type="NCBI Taxonomy" id="3900"/>
    <lineage>
        <taxon>Eukaryota</taxon>
        <taxon>Viridiplantae</taxon>
        <taxon>Streptophyta</taxon>
        <taxon>Embryophyta</taxon>
        <taxon>Tracheophyta</taxon>
        <taxon>Spermatophyta</taxon>
        <taxon>Magnoliopsida</taxon>
        <taxon>eudicotyledons</taxon>
        <taxon>Gunneridae</taxon>
        <taxon>Pentapetalae</taxon>
        <taxon>rosids</taxon>
        <taxon>fabids</taxon>
        <taxon>Fabales</taxon>
        <taxon>Fabaceae</taxon>
        <taxon>Papilionoideae</taxon>
        <taxon>50 kb inversion clade</taxon>
        <taxon>NPAAA clade</taxon>
        <taxon>Hologalegina</taxon>
        <taxon>IRL clade</taxon>
        <taxon>Trifolieae</taxon>
        <taxon>Trifolium</taxon>
    </lineage>
</organism>
<dbReference type="Pfam" id="PF00076">
    <property type="entry name" value="RRM_1"/>
    <property type="match status" value="1"/>
</dbReference>
<feature type="domain" description="RRM" evidence="5">
    <location>
        <begin position="35"/>
        <end position="112"/>
    </location>
</feature>
<evidence type="ECO:0000256" key="4">
    <source>
        <dbReference type="PROSITE-ProRule" id="PRU00176"/>
    </source>
</evidence>
<dbReference type="OrthoDB" id="1436792at2759"/>
<keyword evidence="4" id="KW-0694">RNA-binding</keyword>
<reference evidence="7" key="1">
    <citation type="journal article" date="2017" name="Front. Plant Sci.">
        <title>Climate Clever Clovers: New Paradigm to Reduce the Environmental Footprint of Ruminants by Breeding Low Methanogenic Forages Utilizing Haplotype Variation.</title>
        <authorList>
            <person name="Kaur P."/>
            <person name="Appels R."/>
            <person name="Bayer P.E."/>
            <person name="Keeble-Gagnere G."/>
            <person name="Wang J."/>
            <person name="Hirakawa H."/>
            <person name="Shirasawa K."/>
            <person name="Vercoe P."/>
            <person name="Stefanova K."/>
            <person name="Durmic Z."/>
            <person name="Nichols P."/>
            <person name="Revell C."/>
            <person name="Isobe S.N."/>
            <person name="Edwards D."/>
            <person name="Erskine W."/>
        </authorList>
    </citation>
    <scope>NUCLEOTIDE SEQUENCE [LARGE SCALE GENOMIC DNA]</scope>
    <source>
        <strain evidence="7">cv. Daliak</strain>
    </source>
</reference>
<keyword evidence="7" id="KW-1185">Reference proteome</keyword>
<dbReference type="EMBL" id="DF974184">
    <property type="protein sequence ID" value="GAU46193.1"/>
    <property type="molecule type" value="Genomic_DNA"/>
</dbReference>
<dbReference type="InterPro" id="IPR012677">
    <property type="entry name" value="Nucleotide-bd_a/b_plait_sf"/>
</dbReference>
<dbReference type="GO" id="GO:0008380">
    <property type="term" value="P:RNA splicing"/>
    <property type="evidence" value="ECO:0007669"/>
    <property type="project" value="UniProtKB-KW"/>
</dbReference>
<dbReference type="PROSITE" id="PS50102">
    <property type="entry name" value="RRM"/>
    <property type="match status" value="1"/>
</dbReference>
<keyword evidence="3" id="KW-0508">mRNA splicing</keyword>
<gene>
    <name evidence="6" type="ORF">TSUD_93800</name>
</gene>
<name>A0A2Z6NVC7_TRISU</name>
<evidence type="ECO:0000256" key="3">
    <source>
        <dbReference type="ARBA" id="ARBA00023187"/>
    </source>
</evidence>
<protein>
    <recommendedName>
        <fullName evidence="5">RRM domain-containing protein</fullName>
    </recommendedName>
</protein>
<evidence type="ECO:0000313" key="7">
    <source>
        <dbReference type="Proteomes" id="UP000242715"/>
    </source>
</evidence>
<dbReference type="InterPro" id="IPR050907">
    <property type="entry name" value="SRSF"/>
</dbReference>
<accession>A0A2Z6NVC7</accession>